<keyword evidence="2" id="KW-1185">Reference proteome</keyword>
<dbReference type="Gramene" id="OMO59430">
    <property type="protein sequence ID" value="OMO59430"/>
    <property type="gene ID" value="CCACVL1_24832"/>
</dbReference>
<protein>
    <submittedName>
        <fullName evidence="1">Uncharacterized protein</fullName>
    </submittedName>
</protein>
<dbReference type="EMBL" id="AWWV01013948">
    <property type="protein sequence ID" value="OMO59430.1"/>
    <property type="molecule type" value="Genomic_DNA"/>
</dbReference>
<proteinExistence type="predicted"/>
<accession>A0A1R3GN42</accession>
<reference evidence="1 2" key="1">
    <citation type="submission" date="2013-09" db="EMBL/GenBank/DDBJ databases">
        <title>Corchorus capsularis genome sequencing.</title>
        <authorList>
            <person name="Alam M."/>
            <person name="Haque M.S."/>
            <person name="Islam M.S."/>
            <person name="Emdad E.M."/>
            <person name="Islam M.M."/>
            <person name="Ahmed B."/>
            <person name="Halim A."/>
            <person name="Hossen Q.M.M."/>
            <person name="Hossain M.Z."/>
            <person name="Ahmed R."/>
            <person name="Khan M.M."/>
            <person name="Islam R."/>
            <person name="Rashid M.M."/>
            <person name="Khan S.A."/>
            <person name="Rahman M.S."/>
            <person name="Alam M."/>
        </authorList>
    </citation>
    <scope>NUCLEOTIDE SEQUENCE [LARGE SCALE GENOMIC DNA]</scope>
    <source>
        <strain evidence="2">cv. CVL-1</strain>
        <tissue evidence="1">Whole seedling</tissue>
    </source>
</reference>
<name>A0A1R3GN42_COCAP</name>
<gene>
    <name evidence="1" type="ORF">CCACVL1_24832</name>
</gene>
<comment type="caution">
    <text evidence="1">The sequence shown here is derived from an EMBL/GenBank/DDBJ whole genome shotgun (WGS) entry which is preliminary data.</text>
</comment>
<evidence type="ECO:0000313" key="1">
    <source>
        <dbReference type="EMBL" id="OMO59430.1"/>
    </source>
</evidence>
<organism evidence="1 2">
    <name type="scientific">Corchorus capsularis</name>
    <name type="common">Jute</name>
    <dbReference type="NCBI Taxonomy" id="210143"/>
    <lineage>
        <taxon>Eukaryota</taxon>
        <taxon>Viridiplantae</taxon>
        <taxon>Streptophyta</taxon>
        <taxon>Embryophyta</taxon>
        <taxon>Tracheophyta</taxon>
        <taxon>Spermatophyta</taxon>
        <taxon>Magnoliopsida</taxon>
        <taxon>eudicotyledons</taxon>
        <taxon>Gunneridae</taxon>
        <taxon>Pentapetalae</taxon>
        <taxon>rosids</taxon>
        <taxon>malvids</taxon>
        <taxon>Malvales</taxon>
        <taxon>Malvaceae</taxon>
        <taxon>Grewioideae</taxon>
        <taxon>Apeibeae</taxon>
        <taxon>Corchorus</taxon>
    </lineage>
</organism>
<evidence type="ECO:0000313" key="2">
    <source>
        <dbReference type="Proteomes" id="UP000188268"/>
    </source>
</evidence>
<dbReference type="AlphaFoldDB" id="A0A1R3GN42"/>
<sequence>MDVLQSRKAFDEKGERVRFDGKGKVSESS</sequence>
<dbReference type="Proteomes" id="UP000188268">
    <property type="component" value="Unassembled WGS sequence"/>
</dbReference>